<dbReference type="InParanoid" id="A0A2K1QLX7"/>
<protein>
    <submittedName>
        <fullName evidence="2">Zinc finger CCCH domain-containing protein 45</fullName>
    </submittedName>
</protein>
<feature type="compositionally biased region" description="Low complexity" evidence="1">
    <location>
        <begin position="334"/>
        <end position="346"/>
    </location>
</feature>
<feature type="compositionally biased region" description="Polar residues" evidence="1">
    <location>
        <begin position="557"/>
        <end position="567"/>
    </location>
</feature>
<name>A0A2K1QLX7_9PEZI</name>
<evidence type="ECO:0000256" key="1">
    <source>
        <dbReference type="SAM" id="MobiDB-lite"/>
    </source>
</evidence>
<accession>A0A2K1QLX7</accession>
<reference evidence="2 3" key="1">
    <citation type="submission" date="2017-06" db="EMBL/GenBank/DDBJ databases">
        <title>Draft genome sequence of a variant of Elsinoe murrayae.</title>
        <authorList>
            <person name="Cheng Q."/>
        </authorList>
    </citation>
    <scope>NUCLEOTIDE SEQUENCE [LARGE SCALE GENOMIC DNA]</scope>
    <source>
        <strain evidence="2 3">CQ-2017a</strain>
    </source>
</reference>
<feature type="region of interest" description="Disordered" evidence="1">
    <location>
        <begin position="1"/>
        <end position="20"/>
    </location>
</feature>
<feature type="compositionally biased region" description="Basic residues" evidence="1">
    <location>
        <begin position="225"/>
        <end position="246"/>
    </location>
</feature>
<feature type="compositionally biased region" description="Low complexity" evidence="1">
    <location>
        <begin position="410"/>
        <end position="419"/>
    </location>
</feature>
<comment type="caution">
    <text evidence="2">The sequence shown here is derived from an EMBL/GenBank/DDBJ whole genome shotgun (WGS) entry which is preliminary data.</text>
</comment>
<dbReference type="AlphaFoldDB" id="A0A2K1QLX7"/>
<sequence length="567" mass="58628">MAPFRTSARTNRSGRVQQDEELAYLGFPVKQWRQTEGTFGLPPPKPAPVDKDLVFPEPPMPRDAPMLEPFTQQILREARKPRFAKRKFEATEEPKPEEDQESKDRQAKVGWAAKKWTQMEADADEIPYLAPRRKGLPTNYTEAPAFVPQVATRTAKVRKVDVAGNATVYEVIVPEGQTVEGEVKDEDVSMADAPTLAPGTVVEGIGVANAEGQVVAHDLLQPTPARRRKPPPPKRKGGPGRGKKKVMFQPAPANGTPAPAAAGVAVAEATSGNDTPSSVPAGSEHGEANAEGEDEEGEEGEEGEDGDEDGEDREGGEPSGDDTPAARGQDQITPAVASAAEAVAPVDETMAETTPAQLPPSIEEPLGVSDVEAASQAPKAPSVDGLVEPVPTPTAAGQDHLSIPPPPPRSASSSPDLPLAKTSHSRQNSSSELRAGQPPMADIPGLGTLPSAADAPSIPAPVPIPAVSEQPALTEKLATAAVTSEPTPTEQVAVEAPSAIIQEDGPVDDSGALASGAASTNGSAAAIPGLSSIAPPEAVEGSVATEAVSEVVPETAKTATTEPSTES</sequence>
<dbReference type="EMBL" id="NKHZ01000060">
    <property type="protein sequence ID" value="PNS15981.1"/>
    <property type="molecule type" value="Genomic_DNA"/>
</dbReference>
<feature type="compositionally biased region" description="Polar residues" evidence="1">
    <location>
        <begin position="271"/>
        <end position="280"/>
    </location>
</feature>
<feature type="compositionally biased region" description="Polar residues" evidence="1">
    <location>
        <begin position="7"/>
        <end position="16"/>
    </location>
</feature>
<organism evidence="2 3">
    <name type="scientific">Sphaceloma murrayae</name>
    <dbReference type="NCBI Taxonomy" id="2082308"/>
    <lineage>
        <taxon>Eukaryota</taxon>
        <taxon>Fungi</taxon>
        <taxon>Dikarya</taxon>
        <taxon>Ascomycota</taxon>
        <taxon>Pezizomycotina</taxon>
        <taxon>Dothideomycetes</taxon>
        <taxon>Dothideomycetidae</taxon>
        <taxon>Myriangiales</taxon>
        <taxon>Elsinoaceae</taxon>
        <taxon>Sphaceloma</taxon>
    </lineage>
</organism>
<feature type="region of interest" description="Disordered" evidence="1">
    <location>
        <begin position="35"/>
        <end position="110"/>
    </location>
</feature>
<evidence type="ECO:0000313" key="2">
    <source>
        <dbReference type="EMBL" id="PNS15981.1"/>
    </source>
</evidence>
<dbReference type="STRING" id="2082308.A0A2K1QLX7"/>
<dbReference type="Proteomes" id="UP000243797">
    <property type="component" value="Unassembled WGS sequence"/>
</dbReference>
<feature type="compositionally biased region" description="Acidic residues" evidence="1">
    <location>
        <begin position="290"/>
        <end position="314"/>
    </location>
</feature>
<feature type="compositionally biased region" description="Basic and acidic residues" evidence="1">
    <location>
        <begin position="76"/>
        <end position="94"/>
    </location>
</feature>
<feature type="region of interest" description="Disordered" evidence="1">
    <location>
        <begin position="217"/>
        <end position="465"/>
    </location>
</feature>
<feature type="region of interest" description="Disordered" evidence="1">
    <location>
        <begin position="480"/>
        <end position="523"/>
    </location>
</feature>
<feature type="compositionally biased region" description="Polar residues" evidence="1">
    <location>
        <begin position="481"/>
        <end position="490"/>
    </location>
</feature>
<feature type="compositionally biased region" description="Low complexity" evidence="1">
    <location>
        <begin position="250"/>
        <end position="270"/>
    </location>
</feature>
<dbReference type="OrthoDB" id="275715at2759"/>
<feature type="region of interest" description="Disordered" evidence="1">
    <location>
        <begin position="537"/>
        <end position="567"/>
    </location>
</feature>
<gene>
    <name evidence="2" type="ORF">CAC42_4382</name>
</gene>
<evidence type="ECO:0000313" key="3">
    <source>
        <dbReference type="Proteomes" id="UP000243797"/>
    </source>
</evidence>
<keyword evidence="3" id="KW-1185">Reference proteome</keyword>
<feature type="compositionally biased region" description="Low complexity" evidence="1">
    <location>
        <begin position="510"/>
        <end position="523"/>
    </location>
</feature>
<proteinExistence type="predicted"/>